<evidence type="ECO:0000313" key="1">
    <source>
        <dbReference type="EMBL" id="RDW76870.1"/>
    </source>
</evidence>
<dbReference type="AlphaFoldDB" id="A0A3D8RSD2"/>
<dbReference type="GeneID" id="38117232"/>
<name>A0A3D8RSD2_9EURO</name>
<comment type="caution">
    <text evidence="1">The sequence shown here is derived from an EMBL/GenBank/DDBJ whole genome shotgun (WGS) entry which is preliminary data.</text>
</comment>
<dbReference type="EMBL" id="PVWQ01000007">
    <property type="protein sequence ID" value="RDW76870.1"/>
    <property type="molecule type" value="Genomic_DNA"/>
</dbReference>
<evidence type="ECO:0000313" key="2">
    <source>
        <dbReference type="Proteomes" id="UP000256690"/>
    </source>
</evidence>
<sequence>MAEGTPRKRRRSANAVSTAVNARYDLNVPCGRVRAPNTRWTAHIEIVLLNPTAKIMSIIEHFRPNPAREISSSLLTPSSLTDCDINDDPSQAIRDVQKRRRSLEERLLPWYSVSSRCWNMDQADPALSSDDFKKETVDAVTNAEPQRSIKSQRAPGLAEPLPDLRSAIPSKLEKSVTSWCIGCYLRTSRPLRINSPCPPHPVILDRARRVLEQPESRSRSAFLVKLVLVLAIGTVSYSRDVGTREIKTSPCKNRYTPQWWMDTCLGYLQWPDARAVAVAVAVGLHRAGTFSAHASAAGRVGDAATTVG</sequence>
<reference evidence="1 2" key="1">
    <citation type="journal article" date="2018" name="IMA Fungus">
        <title>IMA Genome-F 9: Draft genome sequence of Annulohypoxylon stygium, Aspergillus mulundensis, Berkeleyomyces basicola (syn. Thielaviopsis basicola), Ceratocystis smalleyi, two Cercospora beticola strains, Coleophoma cylindrospora, Fusarium fracticaudum, Phialophora cf. hyalina, and Morchella septimelata.</title>
        <authorList>
            <person name="Wingfield B.D."/>
            <person name="Bills G.F."/>
            <person name="Dong Y."/>
            <person name="Huang W."/>
            <person name="Nel W.J."/>
            <person name="Swalarsk-Parry B.S."/>
            <person name="Vaghefi N."/>
            <person name="Wilken P.M."/>
            <person name="An Z."/>
            <person name="de Beer Z.W."/>
            <person name="De Vos L."/>
            <person name="Chen L."/>
            <person name="Duong T.A."/>
            <person name="Gao Y."/>
            <person name="Hammerbacher A."/>
            <person name="Kikkert J.R."/>
            <person name="Li Y."/>
            <person name="Li H."/>
            <person name="Li K."/>
            <person name="Li Q."/>
            <person name="Liu X."/>
            <person name="Ma X."/>
            <person name="Naidoo K."/>
            <person name="Pethybridge S.J."/>
            <person name="Sun J."/>
            <person name="Steenkamp E.T."/>
            <person name="van der Nest M.A."/>
            <person name="van Wyk S."/>
            <person name="Wingfield M.J."/>
            <person name="Xiong C."/>
            <person name="Yue Q."/>
            <person name="Zhang X."/>
        </authorList>
    </citation>
    <scope>NUCLEOTIDE SEQUENCE [LARGE SCALE GENOMIC DNA]</scope>
    <source>
        <strain evidence="1 2">DSM 5745</strain>
    </source>
</reference>
<accession>A0A3D8RSD2</accession>
<organism evidence="1 2">
    <name type="scientific">Aspergillus mulundensis</name>
    <dbReference type="NCBI Taxonomy" id="1810919"/>
    <lineage>
        <taxon>Eukaryota</taxon>
        <taxon>Fungi</taxon>
        <taxon>Dikarya</taxon>
        <taxon>Ascomycota</taxon>
        <taxon>Pezizomycotina</taxon>
        <taxon>Eurotiomycetes</taxon>
        <taxon>Eurotiomycetidae</taxon>
        <taxon>Eurotiales</taxon>
        <taxon>Aspergillaceae</taxon>
        <taxon>Aspergillus</taxon>
        <taxon>Aspergillus subgen. Nidulantes</taxon>
    </lineage>
</organism>
<keyword evidence="2" id="KW-1185">Reference proteome</keyword>
<protein>
    <submittedName>
        <fullName evidence="1">Uncharacterized protein</fullName>
    </submittedName>
</protein>
<proteinExistence type="predicted"/>
<gene>
    <name evidence="1" type="ORF">DSM5745_06862</name>
</gene>
<dbReference type="Proteomes" id="UP000256690">
    <property type="component" value="Unassembled WGS sequence"/>
</dbReference>
<dbReference type="RefSeq" id="XP_026603182.1">
    <property type="nucleotide sequence ID" value="XM_026748878.1"/>
</dbReference>